<evidence type="ECO:0000313" key="7">
    <source>
        <dbReference type="Proteomes" id="UP001630127"/>
    </source>
</evidence>
<dbReference type="PANTHER" id="PTHR36710">
    <property type="entry name" value="PECTINESTERASE INHIBITOR-LIKE"/>
    <property type="match status" value="1"/>
</dbReference>
<proteinExistence type="inferred from homology"/>
<dbReference type="Proteomes" id="UP001630127">
    <property type="component" value="Unassembled WGS sequence"/>
</dbReference>
<sequence>MAFSLSSGNIDMFLFASLSLSFLYPTKSDLVADICFRSTIDPQYCIQALRSDPRSPTADLPTLAKISIDLAQTTTKSIAILVQSLMQRANETKLKEIYDSCLENYNDTFDNLNDCINYLNKKDYESLNIYASAALDGPDTCDDNLNDQSPAAEPDELKQASKHVQELASAVCAIASKLQGKI</sequence>
<evidence type="ECO:0000313" key="6">
    <source>
        <dbReference type="EMBL" id="KAL3510539.1"/>
    </source>
</evidence>
<dbReference type="InterPro" id="IPR052421">
    <property type="entry name" value="PCW_Enzyme_Inhibitor"/>
</dbReference>
<keyword evidence="1 4" id="KW-0732">Signal</keyword>
<keyword evidence="7" id="KW-1185">Reference proteome</keyword>
<evidence type="ECO:0000256" key="3">
    <source>
        <dbReference type="ARBA" id="ARBA00038471"/>
    </source>
</evidence>
<dbReference type="AlphaFoldDB" id="A0ABD2YT49"/>
<evidence type="ECO:0000256" key="1">
    <source>
        <dbReference type="ARBA" id="ARBA00022729"/>
    </source>
</evidence>
<comment type="caution">
    <text evidence="6">The sequence shown here is derived from an EMBL/GenBank/DDBJ whole genome shotgun (WGS) entry which is preliminary data.</text>
</comment>
<organism evidence="6 7">
    <name type="scientific">Cinchona calisaya</name>
    <dbReference type="NCBI Taxonomy" id="153742"/>
    <lineage>
        <taxon>Eukaryota</taxon>
        <taxon>Viridiplantae</taxon>
        <taxon>Streptophyta</taxon>
        <taxon>Embryophyta</taxon>
        <taxon>Tracheophyta</taxon>
        <taxon>Spermatophyta</taxon>
        <taxon>Magnoliopsida</taxon>
        <taxon>eudicotyledons</taxon>
        <taxon>Gunneridae</taxon>
        <taxon>Pentapetalae</taxon>
        <taxon>asterids</taxon>
        <taxon>lamiids</taxon>
        <taxon>Gentianales</taxon>
        <taxon>Rubiaceae</taxon>
        <taxon>Cinchonoideae</taxon>
        <taxon>Cinchoneae</taxon>
        <taxon>Cinchona</taxon>
    </lineage>
</organism>
<evidence type="ECO:0000256" key="2">
    <source>
        <dbReference type="ARBA" id="ARBA00023157"/>
    </source>
</evidence>
<dbReference type="GO" id="GO:0046910">
    <property type="term" value="F:pectinesterase inhibitor activity"/>
    <property type="evidence" value="ECO:0007669"/>
    <property type="project" value="UniProtKB-ARBA"/>
</dbReference>
<evidence type="ECO:0000256" key="4">
    <source>
        <dbReference type="SAM" id="SignalP"/>
    </source>
</evidence>
<gene>
    <name evidence="6" type="ORF">ACH5RR_029940</name>
</gene>
<dbReference type="InterPro" id="IPR006501">
    <property type="entry name" value="Pectinesterase_inhib_dom"/>
</dbReference>
<keyword evidence="2" id="KW-1015">Disulfide bond</keyword>
<dbReference type="SMART" id="SM00856">
    <property type="entry name" value="PMEI"/>
    <property type="match status" value="1"/>
</dbReference>
<dbReference type="EMBL" id="JBJUIK010000012">
    <property type="protein sequence ID" value="KAL3510539.1"/>
    <property type="molecule type" value="Genomic_DNA"/>
</dbReference>
<evidence type="ECO:0000259" key="5">
    <source>
        <dbReference type="SMART" id="SM00856"/>
    </source>
</evidence>
<accession>A0ABD2YT49</accession>
<reference evidence="6 7" key="1">
    <citation type="submission" date="2024-11" db="EMBL/GenBank/DDBJ databases">
        <title>A near-complete genome assembly of Cinchona calisaya.</title>
        <authorList>
            <person name="Lian D.C."/>
            <person name="Zhao X.W."/>
            <person name="Wei L."/>
        </authorList>
    </citation>
    <scope>NUCLEOTIDE SEQUENCE [LARGE SCALE GENOMIC DNA]</scope>
    <source>
        <tissue evidence="6">Nenye</tissue>
    </source>
</reference>
<dbReference type="SUPFAM" id="SSF101148">
    <property type="entry name" value="Plant invertase/pectin methylesterase inhibitor"/>
    <property type="match status" value="1"/>
</dbReference>
<protein>
    <recommendedName>
        <fullName evidence="5">Pectinesterase inhibitor domain-containing protein</fullName>
    </recommendedName>
</protein>
<dbReference type="InterPro" id="IPR034086">
    <property type="entry name" value="PMEI_plant"/>
</dbReference>
<dbReference type="CDD" id="cd15797">
    <property type="entry name" value="PMEI"/>
    <property type="match status" value="1"/>
</dbReference>
<feature type="domain" description="Pectinesterase inhibitor" evidence="5">
    <location>
        <begin position="26"/>
        <end position="174"/>
    </location>
</feature>
<feature type="chain" id="PRO_5044829152" description="Pectinesterase inhibitor domain-containing protein" evidence="4">
    <location>
        <begin position="29"/>
        <end position="182"/>
    </location>
</feature>
<dbReference type="NCBIfam" id="TIGR01614">
    <property type="entry name" value="PME_inhib"/>
    <property type="match status" value="1"/>
</dbReference>
<name>A0ABD2YT49_9GENT</name>
<comment type="similarity">
    <text evidence="3">Belongs to the PMEI family.</text>
</comment>
<dbReference type="PANTHER" id="PTHR36710:SF4">
    <property type="entry name" value="PLANT INVERTASE_PECTIN METHYLESTERASE INHIBITOR SUPERFAMILY PROTEIN"/>
    <property type="match status" value="1"/>
</dbReference>
<feature type="signal peptide" evidence="4">
    <location>
        <begin position="1"/>
        <end position="28"/>
    </location>
</feature>
<dbReference type="FunFam" id="1.20.140.40:FF:000008">
    <property type="entry name" value="Invertase/pectin methylesterase inhibitor family protein"/>
    <property type="match status" value="1"/>
</dbReference>
<dbReference type="InterPro" id="IPR035513">
    <property type="entry name" value="Invertase/methylesterase_inhib"/>
</dbReference>
<dbReference type="Gene3D" id="1.20.140.40">
    <property type="entry name" value="Invertase/pectin methylesterase inhibitor family protein"/>
    <property type="match status" value="1"/>
</dbReference>
<dbReference type="Pfam" id="PF04043">
    <property type="entry name" value="PMEI"/>
    <property type="match status" value="1"/>
</dbReference>